<accession>A0A8S9HRQ2</accession>
<dbReference type="AlphaFoldDB" id="A0A8S9HRQ2"/>
<proteinExistence type="predicted"/>
<name>A0A8S9HRQ2_BRACR</name>
<dbReference type="EMBL" id="QGKW02001940">
    <property type="protein sequence ID" value="KAF2559597.1"/>
    <property type="molecule type" value="Genomic_DNA"/>
</dbReference>
<evidence type="ECO:0000313" key="3">
    <source>
        <dbReference type="Proteomes" id="UP000712281"/>
    </source>
</evidence>
<reference evidence="2" key="1">
    <citation type="submission" date="2019-12" db="EMBL/GenBank/DDBJ databases">
        <title>Genome sequencing and annotation of Brassica cretica.</title>
        <authorList>
            <person name="Studholme D.J."/>
            <person name="Sarris P.F."/>
        </authorList>
    </citation>
    <scope>NUCLEOTIDE SEQUENCE</scope>
    <source>
        <strain evidence="2">PFS-001/15</strain>
        <tissue evidence="2">Leaf</tissue>
    </source>
</reference>
<protein>
    <submittedName>
        <fullName evidence="2">Uncharacterized protein</fullName>
    </submittedName>
</protein>
<sequence length="72" mass="8351">MRKTQRSEAGLTDMGHLLEKDHHSRHFEENHLATKSLQLQDPQTELEHTIDAQEKITTATRESPLIEHPIIM</sequence>
<evidence type="ECO:0000313" key="2">
    <source>
        <dbReference type="EMBL" id="KAF2559597.1"/>
    </source>
</evidence>
<evidence type="ECO:0000256" key="1">
    <source>
        <dbReference type="SAM" id="MobiDB-lite"/>
    </source>
</evidence>
<feature type="region of interest" description="Disordered" evidence="1">
    <location>
        <begin position="53"/>
        <end position="72"/>
    </location>
</feature>
<dbReference type="Proteomes" id="UP000712281">
    <property type="component" value="Unassembled WGS sequence"/>
</dbReference>
<organism evidence="2 3">
    <name type="scientific">Brassica cretica</name>
    <name type="common">Mustard</name>
    <dbReference type="NCBI Taxonomy" id="69181"/>
    <lineage>
        <taxon>Eukaryota</taxon>
        <taxon>Viridiplantae</taxon>
        <taxon>Streptophyta</taxon>
        <taxon>Embryophyta</taxon>
        <taxon>Tracheophyta</taxon>
        <taxon>Spermatophyta</taxon>
        <taxon>Magnoliopsida</taxon>
        <taxon>eudicotyledons</taxon>
        <taxon>Gunneridae</taxon>
        <taxon>Pentapetalae</taxon>
        <taxon>rosids</taxon>
        <taxon>malvids</taxon>
        <taxon>Brassicales</taxon>
        <taxon>Brassicaceae</taxon>
        <taxon>Brassiceae</taxon>
        <taxon>Brassica</taxon>
    </lineage>
</organism>
<comment type="caution">
    <text evidence="2">The sequence shown here is derived from an EMBL/GenBank/DDBJ whole genome shotgun (WGS) entry which is preliminary data.</text>
</comment>
<gene>
    <name evidence="2" type="ORF">F2Q68_00015545</name>
</gene>